<dbReference type="InterPro" id="IPR001623">
    <property type="entry name" value="DnaJ_domain"/>
</dbReference>
<accession>A0A6I5RSS0</accession>
<comment type="caution">
    <text evidence="4">The sequence shown here is derived from an EMBL/GenBank/DDBJ whole genome shotgun (WGS) entry which is preliminary data.</text>
</comment>
<dbReference type="Gene3D" id="1.10.287.110">
    <property type="entry name" value="DnaJ domain"/>
    <property type="match status" value="1"/>
</dbReference>
<keyword evidence="2" id="KW-1133">Transmembrane helix</keyword>
<dbReference type="SMART" id="SM00271">
    <property type="entry name" value="DnaJ"/>
    <property type="match status" value="1"/>
</dbReference>
<proteinExistence type="predicted"/>
<dbReference type="CDD" id="cd06257">
    <property type="entry name" value="DnaJ"/>
    <property type="match status" value="1"/>
</dbReference>
<gene>
    <name evidence="4" type="ORF">G3O07_18010</name>
</gene>
<feature type="domain" description="J" evidence="3">
    <location>
        <begin position="2"/>
        <end position="75"/>
    </location>
</feature>
<dbReference type="SUPFAM" id="SSF46565">
    <property type="entry name" value="Chaperone J-domain"/>
    <property type="match status" value="1"/>
</dbReference>
<reference evidence="4 5" key="1">
    <citation type="submission" date="2020-02" db="EMBL/GenBank/DDBJ databases">
        <title>Broccoli isolated Pseudomonas sp.</title>
        <authorList>
            <person name="Fujikawa T."/>
            <person name="Sawada H."/>
        </authorList>
    </citation>
    <scope>NUCLEOTIDE SEQUENCE [LARGE SCALE GENOMIC DNA]</scope>
    <source>
        <strain evidence="4 5">JCM 32154</strain>
    </source>
</reference>
<dbReference type="PROSITE" id="PS50076">
    <property type="entry name" value="DNAJ_2"/>
    <property type="match status" value="1"/>
</dbReference>
<keyword evidence="2" id="KW-0472">Membrane</keyword>
<dbReference type="EMBL" id="JAAHBT010000219">
    <property type="protein sequence ID" value="NES11202.1"/>
    <property type="molecule type" value="Genomic_DNA"/>
</dbReference>
<evidence type="ECO:0000313" key="5">
    <source>
        <dbReference type="Proteomes" id="UP000471751"/>
    </source>
</evidence>
<keyword evidence="1" id="KW-0143">Chaperone</keyword>
<dbReference type="Proteomes" id="UP000471751">
    <property type="component" value="Unassembled WGS sequence"/>
</dbReference>
<name>A0A6I5RSS0_9PSED</name>
<feature type="transmembrane region" description="Helical" evidence="2">
    <location>
        <begin position="827"/>
        <end position="854"/>
    </location>
</feature>
<dbReference type="GO" id="GO:0016020">
    <property type="term" value="C:membrane"/>
    <property type="evidence" value="ECO:0007669"/>
    <property type="project" value="InterPro"/>
</dbReference>
<dbReference type="Pfam" id="PF05656">
    <property type="entry name" value="DUF805"/>
    <property type="match status" value="1"/>
</dbReference>
<keyword evidence="5" id="KW-1185">Reference proteome</keyword>
<dbReference type="AlphaFoldDB" id="A0A6I5RSS0"/>
<sequence length="887" mass="99643">MSCWISLGIEPTRDQDAIRSAYRTRLPQHHPETDPQGFQALREAYEAALKEARSVEPAHAGDEQSPARDLLDAFDELFSDGAQRFDPAAWRGYIERLDSVSLEVVEALRWPLLERLIDSGPISNNCARLLAERLDWQGHLLRIDNVEQVEAFIERIAQPDLFDTATISSWPPPAQIETLWYVNTLEHLYQERPLDEFRDFVNQPTCLPLPNDDAWLQRLLVQLTQADVASKTLYALCAEKHRDAPDDVDWLYLLARQCSALGLEEQALSAWVRLWREHQHPQAAQWLLELCGKHQPQRLPLLIQAFDRREHFRDWPNNLSDPAQAWGSPAQRPETLTRWLNAGRQNLGGLAGAYVNWRLDGDELPLVALLLDEPDDPGLTNLYRQAWALHRGDTALLERLLAEPDSNDVLDTLVLEGLKVQAEQHLYWLQHAPIPQALTAFINAPDDGVQLNPLLGQDLALDVTQHWLRRLMALSTEQWARLDSAFEQELIASLPFGVKMLALLNREGVVLPPQPDGERLWEWHRQALFFIALMSNPLRWLTLISPALLHSMRADTGHPLSRVLPLLQRVHQQEGHFNGLLGWLSEEEPVQNDIALNLLTVPQALGSAKLPSNTRLYDCVVNDYDTFGDDLLGLMLLCGVLYQDPTLDAEQHRVLLNTISGIACSDAWFESFRDGLIKGEPVRPPREILEEQQGIDSSAFYLGIDTLRRLVMENRTAVPRTKVLRQLQQAKDDPRHGPGLRLALAALLSWSERLTLAKSGSQPVSEWNMLSLNSRLGRVACAQQSLMCQGLAIFLSLASGNAQVALGIVAITVLVQMSIILRRLHDIGFGVAMLLIGMALTIVLPFMPLVLLVLPGDSLPNRYGVPPGGEKHALEGGLQAALRRLNA</sequence>
<dbReference type="InterPro" id="IPR008523">
    <property type="entry name" value="DUF805"/>
</dbReference>
<evidence type="ECO:0000259" key="3">
    <source>
        <dbReference type="PROSITE" id="PS50076"/>
    </source>
</evidence>
<evidence type="ECO:0000256" key="1">
    <source>
        <dbReference type="ARBA" id="ARBA00023186"/>
    </source>
</evidence>
<protein>
    <submittedName>
        <fullName evidence="4">DUF805 domain-containing protein</fullName>
    </submittedName>
</protein>
<keyword evidence="2" id="KW-0812">Transmembrane</keyword>
<feature type="transmembrane region" description="Helical" evidence="2">
    <location>
        <begin position="791"/>
        <end position="815"/>
    </location>
</feature>
<evidence type="ECO:0000256" key="2">
    <source>
        <dbReference type="SAM" id="Phobius"/>
    </source>
</evidence>
<organism evidence="4 5">
    <name type="scientific">Pseudomonas laurentiana</name>
    <dbReference type="NCBI Taxonomy" id="2364649"/>
    <lineage>
        <taxon>Bacteria</taxon>
        <taxon>Pseudomonadati</taxon>
        <taxon>Pseudomonadota</taxon>
        <taxon>Gammaproteobacteria</taxon>
        <taxon>Pseudomonadales</taxon>
        <taxon>Pseudomonadaceae</taxon>
        <taxon>Pseudomonas</taxon>
    </lineage>
</organism>
<evidence type="ECO:0000313" key="4">
    <source>
        <dbReference type="EMBL" id="NES11202.1"/>
    </source>
</evidence>
<dbReference type="InterPro" id="IPR036869">
    <property type="entry name" value="J_dom_sf"/>
</dbReference>
<dbReference type="RefSeq" id="WP_163938552.1">
    <property type="nucleotide sequence ID" value="NZ_BMQU01000012.1"/>
</dbReference>